<dbReference type="AlphaFoldDB" id="A0A8D8FWR0"/>
<evidence type="ECO:0000313" key="1">
    <source>
        <dbReference type="EMBL" id="CAG6485563.1"/>
    </source>
</evidence>
<proteinExistence type="predicted"/>
<dbReference type="EMBL" id="HBUE01101528">
    <property type="protein sequence ID" value="CAG6485563.1"/>
    <property type="molecule type" value="Transcribed_RNA"/>
</dbReference>
<sequence>MYVKKNCLPNVTHLSPFVLLSQQEYNQSKEEFFSYKQKLFLVFIEKRNKTLHVIVIVTNAVNRAKSSIIQVNILKHEKGYNREPCFLLPKKKQSIYWRQMLRESACFPNKFRV</sequence>
<reference evidence="1" key="1">
    <citation type="submission" date="2021-05" db="EMBL/GenBank/DDBJ databases">
        <authorList>
            <person name="Alioto T."/>
            <person name="Alioto T."/>
            <person name="Gomez Garrido J."/>
        </authorList>
    </citation>
    <scope>NUCLEOTIDE SEQUENCE</scope>
</reference>
<organism evidence="1">
    <name type="scientific">Culex pipiens</name>
    <name type="common">House mosquito</name>
    <dbReference type="NCBI Taxonomy" id="7175"/>
    <lineage>
        <taxon>Eukaryota</taxon>
        <taxon>Metazoa</taxon>
        <taxon>Ecdysozoa</taxon>
        <taxon>Arthropoda</taxon>
        <taxon>Hexapoda</taxon>
        <taxon>Insecta</taxon>
        <taxon>Pterygota</taxon>
        <taxon>Neoptera</taxon>
        <taxon>Endopterygota</taxon>
        <taxon>Diptera</taxon>
        <taxon>Nematocera</taxon>
        <taxon>Culicoidea</taxon>
        <taxon>Culicidae</taxon>
        <taxon>Culicinae</taxon>
        <taxon>Culicini</taxon>
        <taxon>Culex</taxon>
        <taxon>Culex</taxon>
    </lineage>
</organism>
<protein>
    <submittedName>
        <fullName evidence="1">(northern house mosquito) hypothetical protein</fullName>
    </submittedName>
</protein>
<accession>A0A8D8FWR0</accession>
<name>A0A8D8FWR0_CULPI</name>